<proteinExistence type="inferred from homology"/>
<protein>
    <submittedName>
        <fullName evidence="7">Zinc-binding alcohol dehydrogenase</fullName>
    </submittedName>
</protein>
<dbReference type="EMBL" id="CP063374">
    <property type="protein sequence ID" value="QOV44777.1"/>
    <property type="molecule type" value="Genomic_DNA"/>
</dbReference>
<dbReference type="SUPFAM" id="SSF50129">
    <property type="entry name" value="GroES-like"/>
    <property type="match status" value="1"/>
</dbReference>
<dbReference type="PANTHER" id="PTHR43350:SF19">
    <property type="entry name" value="D-GULOSIDE 3-DEHYDROGENASE"/>
    <property type="match status" value="1"/>
</dbReference>
<dbReference type="InterPro" id="IPR013154">
    <property type="entry name" value="ADH-like_N"/>
</dbReference>
<dbReference type="GO" id="GO:0016491">
    <property type="term" value="F:oxidoreductase activity"/>
    <property type="evidence" value="ECO:0007669"/>
    <property type="project" value="UniProtKB-KW"/>
</dbReference>
<dbReference type="GO" id="GO:0046872">
    <property type="term" value="F:metal ion binding"/>
    <property type="evidence" value="ECO:0007669"/>
    <property type="project" value="UniProtKB-KW"/>
</dbReference>
<dbReference type="InterPro" id="IPR036291">
    <property type="entry name" value="NAD(P)-bd_dom_sf"/>
</dbReference>
<keyword evidence="3" id="KW-0479">Metal-binding</keyword>
<dbReference type="InterPro" id="IPR020843">
    <property type="entry name" value="ER"/>
</dbReference>
<dbReference type="SMART" id="SM00829">
    <property type="entry name" value="PKS_ER"/>
    <property type="match status" value="1"/>
</dbReference>
<keyword evidence="5" id="KW-0560">Oxidoreductase</keyword>
<evidence type="ECO:0000256" key="3">
    <source>
        <dbReference type="ARBA" id="ARBA00022723"/>
    </source>
</evidence>
<dbReference type="Gene3D" id="3.40.50.720">
    <property type="entry name" value="NAD(P)-binding Rossmann-like Domain"/>
    <property type="match status" value="1"/>
</dbReference>
<dbReference type="Pfam" id="PF08240">
    <property type="entry name" value="ADH_N"/>
    <property type="match status" value="1"/>
</dbReference>
<evidence type="ECO:0000256" key="4">
    <source>
        <dbReference type="ARBA" id="ARBA00022833"/>
    </source>
</evidence>
<comment type="cofactor">
    <cofactor evidence="1">
        <name>Zn(2+)</name>
        <dbReference type="ChEBI" id="CHEBI:29105"/>
    </cofactor>
</comment>
<dbReference type="InterPro" id="IPR011032">
    <property type="entry name" value="GroES-like_sf"/>
</dbReference>
<accession>A0A7M2T7T9</accession>
<dbReference type="PANTHER" id="PTHR43350">
    <property type="entry name" value="NAD-DEPENDENT ALCOHOL DEHYDROGENASE"/>
    <property type="match status" value="1"/>
</dbReference>
<dbReference type="KEGG" id="schf:IPT68_01785"/>
<dbReference type="AlphaFoldDB" id="A0A7M2T7T9"/>
<evidence type="ECO:0000256" key="2">
    <source>
        <dbReference type="ARBA" id="ARBA00008072"/>
    </source>
</evidence>
<dbReference type="Pfam" id="PF00107">
    <property type="entry name" value="ADH_zinc_N"/>
    <property type="match status" value="1"/>
</dbReference>
<comment type="similarity">
    <text evidence="2">Belongs to the zinc-containing alcohol dehydrogenase family.</text>
</comment>
<dbReference type="RefSeq" id="WP_189697487.1">
    <property type="nucleotide sequence ID" value="NZ_BMTA01000005.1"/>
</dbReference>
<keyword evidence="8" id="KW-1185">Reference proteome</keyword>
<organism evidence="7 8">
    <name type="scientific">Streptomyces chromofuscus</name>
    <dbReference type="NCBI Taxonomy" id="42881"/>
    <lineage>
        <taxon>Bacteria</taxon>
        <taxon>Bacillati</taxon>
        <taxon>Actinomycetota</taxon>
        <taxon>Actinomycetes</taxon>
        <taxon>Kitasatosporales</taxon>
        <taxon>Streptomycetaceae</taxon>
        <taxon>Streptomyces</taxon>
    </lineage>
</organism>
<evidence type="ECO:0000313" key="7">
    <source>
        <dbReference type="EMBL" id="QOV44777.1"/>
    </source>
</evidence>
<evidence type="ECO:0000313" key="8">
    <source>
        <dbReference type="Proteomes" id="UP000594008"/>
    </source>
</evidence>
<feature type="domain" description="Enoyl reductase (ER)" evidence="6">
    <location>
        <begin position="10"/>
        <end position="334"/>
    </location>
</feature>
<name>A0A7M2T7T9_STRCW</name>
<evidence type="ECO:0000256" key="1">
    <source>
        <dbReference type="ARBA" id="ARBA00001947"/>
    </source>
</evidence>
<dbReference type="Proteomes" id="UP000594008">
    <property type="component" value="Chromosome"/>
</dbReference>
<gene>
    <name evidence="7" type="ORF">IPT68_01785</name>
</gene>
<evidence type="ECO:0000256" key="5">
    <source>
        <dbReference type="ARBA" id="ARBA00023002"/>
    </source>
</evidence>
<sequence>MIHASRLVSHKPARMELERHELPSEPPPGGILVRADVTLISPGTEVANYLGRTTQRTLTSTEPYYPGYSFAGVVEAVGDGMDRFRPGDRICGPLPHASWAIEDRPERLARMTRVPEGVTSRQAAVTQLACIALNAVRPAAIQLGDTVAVVGAGLVGLLAARFARLDGAHRLAVVELLAERREAARSTGADLVVDPADPASDEQLRGLAPGGFDVVVEATGAAPAFVPALELAAHGGRVVLLGSTRGRVDNFDPYASLHLKGLRVIGAHVSTAPKTATVHDRWTEAANRRLILDLIRDGALEVDSLITDVVTPSQGGEAFRALAEEPADHLGVVIDWSA</sequence>
<dbReference type="Gene3D" id="3.90.180.10">
    <property type="entry name" value="Medium-chain alcohol dehydrogenases, catalytic domain"/>
    <property type="match status" value="2"/>
</dbReference>
<dbReference type="InterPro" id="IPR013149">
    <property type="entry name" value="ADH-like_C"/>
</dbReference>
<evidence type="ECO:0000259" key="6">
    <source>
        <dbReference type="SMART" id="SM00829"/>
    </source>
</evidence>
<keyword evidence="4" id="KW-0862">Zinc</keyword>
<reference evidence="7 8" key="1">
    <citation type="submission" date="2020-10" db="EMBL/GenBank/DDBJ databases">
        <title>Streptomyces chromofuscus complate genome analysis.</title>
        <authorList>
            <person name="Anwar N."/>
        </authorList>
    </citation>
    <scope>NUCLEOTIDE SEQUENCE [LARGE SCALE GENOMIC DNA]</scope>
    <source>
        <strain evidence="7 8">DSM 40273</strain>
    </source>
</reference>
<dbReference type="CDD" id="cd08255">
    <property type="entry name" value="2-desacetyl-2-hydroxyethyl_bacteriochlorophyllide_like"/>
    <property type="match status" value="1"/>
</dbReference>
<dbReference type="SUPFAM" id="SSF51735">
    <property type="entry name" value="NAD(P)-binding Rossmann-fold domains"/>
    <property type="match status" value="1"/>
</dbReference>